<dbReference type="Gene3D" id="3.30.9.90">
    <property type="match status" value="1"/>
</dbReference>
<protein>
    <recommendedName>
        <fullName evidence="14">Electron transfer flavoprotein-ubiquinone oxidoreductase</fullName>
        <shortName evidence="14">ETF-QO</shortName>
        <ecNumber evidence="14">1.5.5.1</ecNumber>
    </recommendedName>
</protein>
<dbReference type="SUPFAM" id="SSF54373">
    <property type="entry name" value="FAD-linked reductases, C-terminal domain"/>
    <property type="match status" value="1"/>
</dbReference>
<keyword evidence="7 14" id="KW-0274">FAD</keyword>
<evidence type="ECO:0000256" key="9">
    <source>
        <dbReference type="ARBA" id="ARBA00023002"/>
    </source>
</evidence>
<evidence type="ECO:0000256" key="13">
    <source>
        <dbReference type="ARBA" id="ARBA00052682"/>
    </source>
</evidence>
<dbReference type="InterPro" id="IPR003953">
    <property type="entry name" value="FAD-dep_OxRdtase_2_FAD-bd"/>
</dbReference>
<dbReference type="SUPFAM" id="SSF54862">
    <property type="entry name" value="4Fe-4S ferredoxins"/>
    <property type="match status" value="1"/>
</dbReference>
<evidence type="ECO:0000256" key="7">
    <source>
        <dbReference type="ARBA" id="ARBA00022827"/>
    </source>
</evidence>
<keyword evidence="11 14" id="KW-0411">Iron-sulfur</keyword>
<dbReference type="GO" id="GO:0046872">
    <property type="term" value="F:metal ion binding"/>
    <property type="evidence" value="ECO:0007669"/>
    <property type="project" value="UniProtKB-KW"/>
</dbReference>
<dbReference type="Gene3D" id="3.50.50.60">
    <property type="entry name" value="FAD/NAD(P)-binding domain"/>
    <property type="match status" value="1"/>
</dbReference>
<dbReference type="GO" id="GO:0004174">
    <property type="term" value="F:electron-transferring-flavoprotein dehydrogenase activity"/>
    <property type="evidence" value="ECO:0007669"/>
    <property type="project" value="UniProtKB-UniRule"/>
</dbReference>
<dbReference type="Gene3D" id="3.30.70.20">
    <property type="match status" value="1"/>
</dbReference>
<comment type="function">
    <text evidence="2 14">Accepts electrons from ETF and reduces ubiquinone.</text>
</comment>
<dbReference type="GO" id="GO:0005743">
    <property type="term" value="C:mitochondrial inner membrane"/>
    <property type="evidence" value="ECO:0007669"/>
    <property type="project" value="TreeGrafter"/>
</dbReference>
<reference evidence="16" key="1">
    <citation type="submission" date="2022-01" db="EMBL/GenBank/DDBJ databases">
        <title>Genome Sequence Resource for Two Populations of Ditylenchus destructor, the Migratory Endoparasitic Phytonematode.</title>
        <authorList>
            <person name="Zhang H."/>
            <person name="Lin R."/>
            <person name="Xie B."/>
        </authorList>
    </citation>
    <scope>NUCLEOTIDE SEQUENCE</scope>
    <source>
        <strain evidence="16">BazhouSP</strain>
    </source>
</reference>
<evidence type="ECO:0000256" key="4">
    <source>
        <dbReference type="ARBA" id="ARBA00022485"/>
    </source>
</evidence>
<dbReference type="InterPro" id="IPR040156">
    <property type="entry name" value="ETF-QO"/>
</dbReference>
<dbReference type="Pfam" id="PF00890">
    <property type="entry name" value="FAD_binding_2"/>
    <property type="match status" value="1"/>
</dbReference>
<evidence type="ECO:0000259" key="15">
    <source>
        <dbReference type="PROSITE" id="PS51379"/>
    </source>
</evidence>
<dbReference type="Pfam" id="PF05187">
    <property type="entry name" value="Fer4_ETF_QO"/>
    <property type="match status" value="1"/>
</dbReference>
<evidence type="ECO:0000256" key="2">
    <source>
        <dbReference type="ARBA" id="ARBA00002819"/>
    </source>
</evidence>
<proteinExistence type="predicted"/>
<dbReference type="Proteomes" id="UP001201812">
    <property type="component" value="Unassembled WGS sequence"/>
</dbReference>
<comment type="caution">
    <text evidence="16">The sequence shown here is derived from an EMBL/GenBank/DDBJ whole genome shotgun (WGS) entry which is preliminary data.</text>
</comment>
<accession>A0AAD4N373</accession>
<evidence type="ECO:0000313" key="16">
    <source>
        <dbReference type="EMBL" id="KAI1712179.1"/>
    </source>
</evidence>
<keyword evidence="8 14" id="KW-0249">Electron transport</keyword>
<comment type="cofactor">
    <cofactor evidence="1 14">
        <name>FAD</name>
        <dbReference type="ChEBI" id="CHEBI:57692"/>
    </cofactor>
</comment>
<dbReference type="GO" id="GO:0051539">
    <property type="term" value="F:4 iron, 4 sulfur cluster binding"/>
    <property type="evidence" value="ECO:0007669"/>
    <property type="project" value="UniProtKB-UniRule"/>
</dbReference>
<evidence type="ECO:0000256" key="1">
    <source>
        <dbReference type="ARBA" id="ARBA00001974"/>
    </source>
</evidence>
<evidence type="ECO:0000256" key="8">
    <source>
        <dbReference type="ARBA" id="ARBA00022982"/>
    </source>
</evidence>
<feature type="domain" description="4Fe-4S ferredoxin-type" evidence="15">
    <location>
        <begin position="558"/>
        <end position="587"/>
    </location>
</feature>
<keyword evidence="9 14" id="KW-0560">Oxidoreductase</keyword>
<dbReference type="SUPFAM" id="SSF51905">
    <property type="entry name" value="FAD/NAD(P)-binding domain"/>
    <property type="match status" value="1"/>
</dbReference>
<dbReference type="InterPro" id="IPR007859">
    <property type="entry name" value="ETF-QO/FixX_C"/>
</dbReference>
<keyword evidence="10 14" id="KW-0408">Iron</keyword>
<keyword evidence="6 14" id="KW-0479">Metal-binding</keyword>
<name>A0AAD4N373_9BILA</name>
<dbReference type="InterPro" id="IPR036188">
    <property type="entry name" value="FAD/NAD-bd_sf"/>
</dbReference>
<evidence type="ECO:0000313" key="17">
    <source>
        <dbReference type="Proteomes" id="UP001201812"/>
    </source>
</evidence>
<keyword evidence="12 14" id="KW-0830">Ubiquinone</keyword>
<comment type="catalytic activity">
    <reaction evidence="13 14">
        <text>a ubiquinone + reduced [electron-transfer flavoprotein] = a ubiquinol + oxidized [electron-transfer flavoprotein] + H(+)</text>
        <dbReference type="Rhea" id="RHEA:24052"/>
        <dbReference type="Rhea" id="RHEA-COMP:9565"/>
        <dbReference type="Rhea" id="RHEA-COMP:9566"/>
        <dbReference type="Rhea" id="RHEA-COMP:10685"/>
        <dbReference type="Rhea" id="RHEA-COMP:10686"/>
        <dbReference type="ChEBI" id="CHEBI:15378"/>
        <dbReference type="ChEBI" id="CHEBI:16389"/>
        <dbReference type="ChEBI" id="CHEBI:17976"/>
        <dbReference type="ChEBI" id="CHEBI:57692"/>
        <dbReference type="ChEBI" id="CHEBI:58307"/>
        <dbReference type="EC" id="1.5.5.1"/>
    </reaction>
</comment>
<evidence type="ECO:0000256" key="10">
    <source>
        <dbReference type="ARBA" id="ARBA00023004"/>
    </source>
</evidence>
<dbReference type="Pfam" id="PF21162">
    <property type="entry name" value="ETFQO_UQ-bd"/>
    <property type="match status" value="1"/>
</dbReference>
<dbReference type="PANTHER" id="PTHR10617:SF107">
    <property type="entry name" value="ELECTRON TRANSFER FLAVOPROTEIN-UBIQUINONE OXIDOREDUCTASE, MITOCHONDRIAL"/>
    <property type="match status" value="1"/>
</dbReference>
<comment type="cofactor">
    <cofactor evidence="14">
        <name>[4Fe-4S] cluster</name>
        <dbReference type="ChEBI" id="CHEBI:49883"/>
    </cofactor>
    <text evidence="14">Binds 1 [4Fe-4S] cluster.</text>
</comment>
<evidence type="ECO:0000256" key="3">
    <source>
        <dbReference type="ARBA" id="ARBA00022448"/>
    </source>
</evidence>
<evidence type="ECO:0000256" key="5">
    <source>
        <dbReference type="ARBA" id="ARBA00022630"/>
    </source>
</evidence>
<dbReference type="InterPro" id="IPR049398">
    <property type="entry name" value="ETF-QO/FixC_UQ-bd"/>
</dbReference>
<keyword evidence="3 14" id="KW-0813">Transport</keyword>
<evidence type="ECO:0000256" key="12">
    <source>
        <dbReference type="ARBA" id="ARBA00023075"/>
    </source>
</evidence>
<dbReference type="PROSITE" id="PS51379">
    <property type="entry name" value="4FE4S_FER_2"/>
    <property type="match status" value="1"/>
</dbReference>
<organism evidence="16 17">
    <name type="scientific">Ditylenchus destructor</name>
    <dbReference type="NCBI Taxonomy" id="166010"/>
    <lineage>
        <taxon>Eukaryota</taxon>
        <taxon>Metazoa</taxon>
        <taxon>Ecdysozoa</taxon>
        <taxon>Nematoda</taxon>
        <taxon>Chromadorea</taxon>
        <taxon>Rhabditida</taxon>
        <taxon>Tylenchina</taxon>
        <taxon>Tylenchomorpha</taxon>
        <taxon>Sphaerularioidea</taxon>
        <taxon>Anguinidae</taxon>
        <taxon>Anguininae</taxon>
        <taxon>Ditylenchus</taxon>
    </lineage>
</organism>
<gene>
    <name evidence="16" type="ORF">DdX_09723</name>
</gene>
<dbReference type="EC" id="1.5.5.1" evidence="14"/>
<evidence type="ECO:0000256" key="6">
    <source>
        <dbReference type="ARBA" id="ARBA00022723"/>
    </source>
</evidence>
<evidence type="ECO:0000256" key="11">
    <source>
        <dbReference type="ARBA" id="ARBA00023014"/>
    </source>
</evidence>
<dbReference type="InterPro" id="IPR017896">
    <property type="entry name" value="4Fe4S_Fe-S-bd"/>
</dbReference>
<dbReference type="FunFam" id="3.30.70.20:FF:000012">
    <property type="entry name" value="Electron transfer flavoprotein-ubiquinone oxidoreductase, mitochondrial"/>
    <property type="match status" value="1"/>
</dbReference>
<dbReference type="EMBL" id="JAKKPZ010000019">
    <property type="protein sequence ID" value="KAI1712179.1"/>
    <property type="molecule type" value="Genomic_DNA"/>
</dbReference>
<dbReference type="PANTHER" id="PTHR10617">
    <property type="entry name" value="ELECTRON TRANSFER FLAVOPROTEIN-UBIQUINONE OXIDOREDUCTASE"/>
    <property type="match status" value="1"/>
</dbReference>
<keyword evidence="5 14" id="KW-0285">Flavoprotein</keyword>
<evidence type="ECO:0000256" key="14">
    <source>
        <dbReference type="RuleBase" id="RU366068"/>
    </source>
</evidence>
<keyword evidence="4" id="KW-0004">4Fe-4S</keyword>
<keyword evidence="17" id="KW-1185">Reference proteome</keyword>
<sequence>MRLTLARLLKKSAECRRVVNGRWTTTHYTQRPREGDSRWKDVDMSRVADDFDVLIVGGGPAGMSAAIRLKQLAEEQQKEIRVCVVEKAPEPGSHTLSGAVIETVGLSKLFPNWKEMDSPVRQEVTSESIAILTKKGRIPVPIIPGVPLANHGNYVVRLGHVVKWLGEKAEELGVEIYPGIAAQEVLYNEDGSVKGVATGDVGIAKDGSPKESFERGMELNAKCTLFAEGCRGHLAKQLIKKFDLAANSAPMTYGIGLKELWEIDPAKHKPGYVEHTLGWPLKLDQYGGSFLYHIEDGGQPLVSVGFVLALDYSNPYLNPFQEFQRYKTHPSIRKHLDGGKRIGYGGRALNEGGLQSVPKLSFPGGCLVGCSAGLMNVAKLKGTSNAMMSGILAAESIFPEAVGEESKDVITPVKYEEALKNSAVWKGLKAVRNVRPSFNTKAGYLGGMAYTGLFYVIGRGIEPWTLHHGKPDNEKIEPKEKHKPIEYPKPDGKLTFDLLTSVSLTGTNHEENQPSHLTLRDDRIPESVNLKVYDGPEGRFCPAGVYEFVPRDESSSELRLQINAQNCIHCKTCDIKDPTQNINWVAPEGGGGPKYAGL</sequence>
<dbReference type="AlphaFoldDB" id="A0AAD4N373"/>